<proteinExistence type="predicted"/>
<comment type="caution">
    <text evidence="1">The sequence shown here is derived from an EMBL/GenBank/DDBJ whole genome shotgun (WGS) entry which is preliminary data.</text>
</comment>
<protein>
    <submittedName>
        <fullName evidence="1">Uncharacterized protein</fullName>
    </submittedName>
</protein>
<evidence type="ECO:0000313" key="2">
    <source>
        <dbReference type="Proteomes" id="UP001558613"/>
    </source>
</evidence>
<reference evidence="1 2" key="1">
    <citation type="submission" date="2023-09" db="EMBL/GenBank/DDBJ databases">
        <authorList>
            <person name="Wang M."/>
        </authorList>
    </citation>
    <scope>NUCLEOTIDE SEQUENCE [LARGE SCALE GENOMIC DNA]</scope>
    <source>
        <strain evidence="1">GT-2023</strain>
        <tissue evidence="1">Liver</tissue>
    </source>
</reference>
<sequence>MLLQDVTDVSRILMMSGTDTNTLQVHFKMRLFMQAFVRKAVCITENPVTKPKSSVLSFRCLSVLSSRSKVEPSLICLTRVLHHQSGDYAV</sequence>
<gene>
    <name evidence="1" type="ORF">QQF64_012812</name>
</gene>
<dbReference type="Proteomes" id="UP001558613">
    <property type="component" value="Unassembled WGS sequence"/>
</dbReference>
<dbReference type="EMBL" id="JAYMGO010000018">
    <property type="protein sequence ID" value="KAL1257267.1"/>
    <property type="molecule type" value="Genomic_DNA"/>
</dbReference>
<name>A0ABR3LWK2_9TELE</name>
<accession>A0ABR3LWK2</accession>
<evidence type="ECO:0000313" key="1">
    <source>
        <dbReference type="EMBL" id="KAL1257267.1"/>
    </source>
</evidence>
<organism evidence="1 2">
    <name type="scientific">Cirrhinus molitorella</name>
    <name type="common">mud carp</name>
    <dbReference type="NCBI Taxonomy" id="172907"/>
    <lineage>
        <taxon>Eukaryota</taxon>
        <taxon>Metazoa</taxon>
        <taxon>Chordata</taxon>
        <taxon>Craniata</taxon>
        <taxon>Vertebrata</taxon>
        <taxon>Euteleostomi</taxon>
        <taxon>Actinopterygii</taxon>
        <taxon>Neopterygii</taxon>
        <taxon>Teleostei</taxon>
        <taxon>Ostariophysi</taxon>
        <taxon>Cypriniformes</taxon>
        <taxon>Cyprinidae</taxon>
        <taxon>Labeoninae</taxon>
        <taxon>Labeonini</taxon>
        <taxon>Cirrhinus</taxon>
    </lineage>
</organism>
<keyword evidence="2" id="KW-1185">Reference proteome</keyword>